<comment type="caution">
    <text evidence="1">The sequence shown here is derived from an EMBL/GenBank/DDBJ whole genome shotgun (WGS) entry which is preliminary data.</text>
</comment>
<evidence type="ECO:0000313" key="1">
    <source>
        <dbReference type="EMBL" id="MPC25448.1"/>
    </source>
</evidence>
<keyword evidence="2" id="KW-1185">Reference proteome</keyword>
<protein>
    <submittedName>
        <fullName evidence="1">Uncharacterized protein</fullName>
    </submittedName>
</protein>
<evidence type="ECO:0000313" key="2">
    <source>
        <dbReference type="Proteomes" id="UP000324222"/>
    </source>
</evidence>
<gene>
    <name evidence="1" type="ORF">E2C01_018561</name>
</gene>
<reference evidence="1 2" key="1">
    <citation type="submission" date="2019-05" db="EMBL/GenBank/DDBJ databases">
        <title>Another draft genome of Portunus trituberculatus and its Hox gene families provides insights of decapod evolution.</title>
        <authorList>
            <person name="Jeong J.-H."/>
            <person name="Song I."/>
            <person name="Kim S."/>
            <person name="Choi T."/>
            <person name="Kim D."/>
            <person name="Ryu S."/>
            <person name="Kim W."/>
        </authorList>
    </citation>
    <scope>NUCLEOTIDE SEQUENCE [LARGE SCALE GENOMIC DNA]</scope>
    <source>
        <tissue evidence="1">Muscle</tissue>
    </source>
</reference>
<accession>A0A5B7DVK5</accession>
<name>A0A5B7DVK5_PORTR</name>
<organism evidence="1 2">
    <name type="scientific">Portunus trituberculatus</name>
    <name type="common">Swimming crab</name>
    <name type="synonym">Neptunus trituberculatus</name>
    <dbReference type="NCBI Taxonomy" id="210409"/>
    <lineage>
        <taxon>Eukaryota</taxon>
        <taxon>Metazoa</taxon>
        <taxon>Ecdysozoa</taxon>
        <taxon>Arthropoda</taxon>
        <taxon>Crustacea</taxon>
        <taxon>Multicrustacea</taxon>
        <taxon>Malacostraca</taxon>
        <taxon>Eumalacostraca</taxon>
        <taxon>Eucarida</taxon>
        <taxon>Decapoda</taxon>
        <taxon>Pleocyemata</taxon>
        <taxon>Brachyura</taxon>
        <taxon>Eubrachyura</taxon>
        <taxon>Portunoidea</taxon>
        <taxon>Portunidae</taxon>
        <taxon>Portuninae</taxon>
        <taxon>Portunus</taxon>
    </lineage>
</organism>
<proteinExistence type="predicted"/>
<sequence>MSSIPHFTSQFSLFIHIFLYSTLPASFPVLTNISSTLTCNLILT</sequence>
<dbReference type="EMBL" id="VSRR010001464">
    <property type="protein sequence ID" value="MPC25448.1"/>
    <property type="molecule type" value="Genomic_DNA"/>
</dbReference>
<dbReference type="Proteomes" id="UP000324222">
    <property type="component" value="Unassembled WGS sequence"/>
</dbReference>
<dbReference type="AlphaFoldDB" id="A0A5B7DVK5"/>